<dbReference type="AlphaFoldDB" id="A0A1R3GX65"/>
<dbReference type="Proteomes" id="UP000187203">
    <property type="component" value="Unassembled WGS sequence"/>
</dbReference>
<sequence length="33" mass="4087">MAAGKRRAVGNMQPMRWYYNKRYHIFQCFGYKN</sequence>
<evidence type="ECO:0000313" key="2">
    <source>
        <dbReference type="Proteomes" id="UP000187203"/>
    </source>
</evidence>
<comment type="caution">
    <text evidence="1">The sequence shown here is derived from an EMBL/GenBank/DDBJ whole genome shotgun (WGS) entry which is preliminary data.</text>
</comment>
<keyword evidence="2" id="KW-1185">Reference proteome</keyword>
<organism evidence="1 2">
    <name type="scientific">Corchorus olitorius</name>
    <dbReference type="NCBI Taxonomy" id="93759"/>
    <lineage>
        <taxon>Eukaryota</taxon>
        <taxon>Viridiplantae</taxon>
        <taxon>Streptophyta</taxon>
        <taxon>Embryophyta</taxon>
        <taxon>Tracheophyta</taxon>
        <taxon>Spermatophyta</taxon>
        <taxon>Magnoliopsida</taxon>
        <taxon>eudicotyledons</taxon>
        <taxon>Gunneridae</taxon>
        <taxon>Pentapetalae</taxon>
        <taxon>rosids</taxon>
        <taxon>malvids</taxon>
        <taxon>Malvales</taxon>
        <taxon>Malvaceae</taxon>
        <taxon>Grewioideae</taxon>
        <taxon>Apeibeae</taxon>
        <taxon>Corchorus</taxon>
    </lineage>
</organism>
<evidence type="ECO:0000313" key="1">
    <source>
        <dbReference type="EMBL" id="OMO62682.1"/>
    </source>
</evidence>
<reference evidence="2" key="1">
    <citation type="submission" date="2013-09" db="EMBL/GenBank/DDBJ databases">
        <title>Corchorus olitorius genome sequencing.</title>
        <authorList>
            <person name="Alam M."/>
            <person name="Haque M.S."/>
            <person name="Islam M.S."/>
            <person name="Emdad E.M."/>
            <person name="Islam M.M."/>
            <person name="Ahmed B."/>
            <person name="Halim A."/>
            <person name="Hossen Q.M.M."/>
            <person name="Hossain M.Z."/>
            <person name="Ahmed R."/>
            <person name="Khan M.M."/>
            <person name="Islam R."/>
            <person name="Rashid M.M."/>
            <person name="Khan S.A."/>
            <person name="Rahman M.S."/>
            <person name="Alam M."/>
            <person name="Yahiya A.S."/>
            <person name="Khan M.S."/>
            <person name="Azam M.S."/>
            <person name="Haque T."/>
            <person name="Lashkar M.Z.H."/>
            <person name="Akhand A.I."/>
            <person name="Morshed G."/>
            <person name="Roy S."/>
            <person name="Uddin K.S."/>
            <person name="Rabeya T."/>
            <person name="Hossain A.S."/>
            <person name="Chowdhury A."/>
            <person name="Snigdha A.R."/>
            <person name="Mortoza M.S."/>
            <person name="Matin S.A."/>
            <person name="Hoque S.M.E."/>
            <person name="Islam M.K."/>
            <person name="Roy D.K."/>
            <person name="Haider R."/>
            <person name="Moosa M.M."/>
            <person name="Elias S.M."/>
            <person name="Hasan A.M."/>
            <person name="Jahan S."/>
            <person name="Shafiuddin M."/>
            <person name="Mahmood N."/>
            <person name="Shommy N.S."/>
        </authorList>
    </citation>
    <scope>NUCLEOTIDE SEQUENCE [LARGE SCALE GENOMIC DNA]</scope>
    <source>
        <strain evidence="2">cv. O-4</strain>
    </source>
</reference>
<gene>
    <name evidence="1" type="ORF">COLO4_32954</name>
</gene>
<proteinExistence type="predicted"/>
<name>A0A1R3GX65_9ROSI</name>
<dbReference type="EMBL" id="AWUE01021337">
    <property type="protein sequence ID" value="OMO62682.1"/>
    <property type="molecule type" value="Genomic_DNA"/>
</dbReference>
<protein>
    <submittedName>
        <fullName evidence="1">Uncharacterized protein</fullName>
    </submittedName>
</protein>
<accession>A0A1R3GX65</accession>